<dbReference type="VEuPathDB" id="FungiDB:RhiirFUN_008261"/>
<dbReference type="Proteomes" id="UP000234323">
    <property type="component" value="Unassembled WGS sequence"/>
</dbReference>
<feature type="non-terminal residue" evidence="1">
    <location>
        <position position="1"/>
    </location>
</feature>
<proteinExistence type="predicted"/>
<evidence type="ECO:0000313" key="2">
    <source>
        <dbReference type="Proteomes" id="UP000234323"/>
    </source>
</evidence>
<name>A0A2I1HRN3_9GLOM</name>
<sequence>RALSEEEIIKLLKWWISYLSKGNQYDTRLLKFTRISDSSQTLDTIKFYLNPHKISSDIDIPFEVIPYNISKNFTQQELTDSLKWTELPLINSAKLIVNHPGLETDPKSAEKVRHHVLAKNLENIPQQDKETIRLYAKGMGDFC</sequence>
<keyword evidence="2" id="KW-1185">Reference proteome</keyword>
<dbReference type="EMBL" id="LLXI01005503">
    <property type="protein sequence ID" value="PKY61548.1"/>
    <property type="molecule type" value="Genomic_DNA"/>
</dbReference>
<gene>
    <name evidence="1" type="ORF">RhiirA4_486670</name>
</gene>
<dbReference type="InterPro" id="IPR022155">
    <property type="entry name" value="DUF3684"/>
</dbReference>
<dbReference type="PANTHER" id="PTHR47839">
    <property type="entry name" value="DOMAIN PROTEIN, PUTATIVE (AFU_ORTHOLOGUE AFUA_6G04830)-RELATED"/>
    <property type="match status" value="1"/>
</dbReference>
<reference evidence="1 2" key="1">
    <citation type="submission" date="2015-10" db="EMBL/GenBank/DDBJ databases">
        <title>Genome analyses suggest a sexual origin of heterokaryosis in a supposedly ancient asexual fungus.</title>
        <authorList>
            <person name="Ropars J."/>
            <person name="Sedzielewska K."/>
            <person name="Noel J."/>
            <person name="Charron P."/>
            <person name="Farinelli L."/>
            <person name="Marton T."/>
            <person name="Kruger M."/>
            <person name="Pelin A."/>
            <person name="Brachmann A."/>
            <person name="Corradi N."/>
        </authorList>
    </citation>
    <scope>NUCLEOTIDE SEQUENCE [LARGE SCALE GENOMIC DNA]</scope>
    <source>
        <strain evidence="1 2">A4</strain>
    </source>
</reference>
<dbReference type="Pfam" id="PF12449">
    <property type="entry name" value="DUF3684"/>
    <property type="match status" value="1"/>
</dbReference>
<organism evidence="1 2">
    <name type="scientific">Rhizophagus irregularis</name>
    <dbReference type="NCBI Taxonomy" id="588596"/>
    <lineage>
        <taxon>Eukaryota</taxon>
        <taxon>Fungi</taxon>
        <taxon>Fungi incertae sedis</taxon>
        <taxon>Mucoromycota</taxon>
        <taxon>Glomeromycotina</taxon>
        <taxon>Glomeromycetes</taxon>
        <taxon>Glomerales</taxon>
        <taxon>Glomeraceae</taxon>
        <taxon>Rhizophagus</taxon>
    </lineage>
</organism>
<comment type="caution">
    <text evidence="1">The sequence shown here is derived from an EMBL/GenBank/DDBJ whole genome shotgun (WGS) entry which is preliminary data.</text>
</comment>
<dbReference type="AlphaFoldDB" id="A0A2I1HRN3"/>
<evidence type="ECO:0000313" key="1">
    <source>
        <dbReference type="EMBL" id="PKY61548.1"/>
    </source>
</evidence>
<dbReference type="PANTHER" id="PTHR47839:SF1">
    <property type="entry name" value="DOMAIN PROTEIN, PUTATIVE (AFU_ORTHOLOGUE AFUA_6G04830)-RELATED"/>
    <property type="match status" value="1"/>
</dbReference>
<accession>A0A2I1HRN3</accession>
<protein>
    <submittedName>
        <fullName evidence="1">Uncharacterized protein</fullName>
    </submittedName>
</protein>
<dbReference type="VEuPathDB" id="FungiDB:FUN_007871"/>